<dbReference type="EMBL" id="WOWK01000014">
    <property type="protein sequence ID" value="KAF0329022.1"/>
    <property type="molecule type" value="Genomic_DNA"/>
</dbReference>
<gene>
    <name evidence="1" type="ORF">GQ607_003690</name>
</gene>
<comment type="caution">
    <text evidence="1">The sequence shown here is derived from an EMBL/GenBank/DDBJ whole genome shotgun (WGS) entry which is preliminary data.</text>
</comment>
<sequence>MLRALTRAASVQLRPGSSIGHLPDRRLKTKASSLDSRRKEALRGVHRLRLLSDSIYRCSDAQNNSKPLPLATAAQFATCSQVGSRRSAPSSTSSRARTGTCLGAPNGGVVRARFSKIRRRGRSSKVAVALGIGCVGWWKSTNSAILSPSTIPTLSSPSFSLV</sequence>
<reference evidence="1 2" key="1">
    <citation type="submission" date="2019-12" db="EMBL/GenBank/DDBJ databases">
        <title>A genome sequence resource for the geographically widespread anthracnose pathogen Colletotrichum asianum.</title>
        <authorList>
            <person name="Meng Y."/>
        </authorList>
    </citation>
    <scope>NUCLEOTIDE SEQUENCE [LARGE SCALE GENOMIC DNA]</scope>
    <source>
        <strain evidence="1 2">ICMP 18580</strain>
    </source>
</reference>
<dbReference type="Proteomes" id="UP000434172">
    <property type="component" value="Unassembled WGS sequence"/>
</dbReference>
<evidence type="ECO:0000313" key="1">
    <source>
        <dbReference type="EMBL" id="KAF0329022.1"/>
    </source>
</evidence>
<name>A0A8H3WNF5_9PEZI</name>
<accession>A0A8H3WNF5</accession>
<dbReference type="AlphaFoldDB" id="A0A8H3WNF5"/>
<protein>
    <submittedName>
        <fullName evidence="1">Uncharacterized protein</fullName>
    </submittedName>
</protein>
<keyword evidence="2" id="KW-1185">Reference proteome</keyword>
<evidence type="ECO:0000313" key="2">
    <source>
        <dbReference type="Proteomes" id="UP000434172"/>
    </source>
</evidence>
<proteinExistence type="predicted"/>
<organism evidence="1 2">
    <name type="scientific">Colletotrichum asianum</name>
    <dbReference type="NCBI Taxonomy" id="702518"/>
    <lineage>
        <taxon>Eukaryota</taxon>
        <taxon>Fungi</taxon>
        <taxon>Dikarya</taxon>
        <taxon>Ascomycota</taxon>
        <taxon>Pezizomycotina</taxon>
        <taxon>Sordariomycetes</taxon>
        <taxon>Hypocreomycetidae</taxon>
        <taxon>Glomerellales</taxon>
        <taxon>Glomerellaceae</taxon>
        <taxon>Colletotrichum</taxon>
        <taxon>Colletotrichum gloeosporioides species complex</taxon>
    </lineage>
</organism>